<evidence type="ECO:0000256" key="7">
    <source>
        <dbReference type="ARBA" id="ARBA00022741"/>
    </source>
</evidence>
<evidence type="ECO:0000256" key="1">
    <source>
        <dbReference type="ARBA" id="ARBA00004496"/>
    </source>
</evidence>
<feature type="domain" description="GDPGP1-like C-terminal" evidence="9">
    <location>
        <begin position="248"/>
        <end position="385"/>
    </location>
</feature>
<dbReference type="GO" id="GO:0006006">
    <property type="term" value="P:glucose metabolic process"/>
    <property type="evidence" value="ECO:0007669"/>
    <property type="project" value="TreeGrafter"/>
</dbReference>
<keyword evidence="4" id="KW-0344">Guanine-nucleotide releasing factor</keyword>
<organism evidence="11 14">
    <name type="scientific">Phoenix dactylifera</name>
    <name type="common">Date palm</name>
    <dbReference type="NCBI Taxonomy" id="42345"/>
    <lineage>
        <taxon>Eukaryota</taxon>
        <taxon>Viridiplantae</taxon>
        <taxon>Streptophyta</taxon>
        <taxon>Embryophyta</taxon>
        <taxon>Tracheophyta</taxon>
        <taxon>Spermatophyta</taxon>
        <taxon>Magnoliopsida</taxon>
        <taxon>Liliopsida</taxon>
        <taxon>Arecaceae</taxon>
        <taxon>Coryphoideae</taxon>
        <taxon>Phoeniceae</taxon>
        <taxon>Phoenix</taxon>
    </lineage>
</organism>
<evidence type="ECO:0000256" key="4">
    <source>
        <dbReference type="ARBA" id="ARBA00022658"/>
    </source>
</evidence>
<dbReference type="OrthoDB" id="417175at2759"/>
<dbReference type="RefSeq" id="XP_026664578.1">
    <property type="nucleotide sequence ID" value="XM_026808777.2"/>
</dbReference>
<feature type="domain" description="GDPGP1-like N-terminal" evidence="10">
    <location>
        <begin position="74"/>
        <end position="240"/>
    </location>
</feature>
<reference evidence="11" key="1">
    <citation type="journal article" date="2019" name="Nat. Commun.">
        <title>Genome-wide association mapping of date palm fruit traits.</title>
        <authorList>
            <person name="Hazzouri K.M."/>
            <person name="Gros-Balthazard M."/>
            <person name="Flowers J.M."/>
            <person name="Copetti D."/>
            <person name="Lemansour A."/>
            <person name="Lebrun M."/>
            <person name="Masmoudi K."/>
            <person name="Ferrand S."/>
            <person name="Dhar M.I."/>
            <person name="Fresquez Z.A."/>
            <person name="Rosas U."/>
            <person name="Zhang J."/>
            <person name="Talag J."/>
            <person name="Lee S."/>
            <person name="Kudrna D."/>
            <person name="Powell R.F."/>
            <person name="Leitch I.J."/>
            <person name="Krueger R.R."/>
            <person name="Wing R.A."/>
            <person name="Amiri K.M.A."/>
            <person name="Purugganan M.D."/>
        </authorList>
    </citation>
    <scope>NUCLEOTIDE SEQUENCE [LARGE SCALE GENOMIC DNA]</scope>
    <source>
        <strain evidence="11">cv. Khalas</strain>
    </source>
</reference>
<dbReference type="GO" id="GO:0080048">
    <property type="term" value="F:GDP-D-glucose phosphorylase activity"/>
    <property type="evidence" value="ECO:0007669"/>
    <property type="project" value="InterPro"/>
</dbReference>
<keyword evidence="3" id="KW-0963">Cytoplasm</keyword>
<proteinExistence type="inferred from homology"/>
<protein>
    <submittedName>
        <fullName evidence="12 13">GDP-L-galactose phosphorylase 1-like isoform X1</fullName>
    </submittedName>
</protein>
<evidence type="ECO:0000256" key="6">
    <source>
        <dbReference type="ARBA" id="ARBA00022695"/>
    </source>
</evidence>
<evidence type="ECO:0000256" key="5">
    <source>
        <dbReference type="ARBA" id="ARBA00022679"/>
    </source>
</evidence>
<dbReference type="Pfam" id="PF26216">
    <property type="entry name" value="GDPGP1_C"/>
    <property type="match status" value="1"/>
</dbReference>
<dbReference type="GO" id="GO:0005737">
    <property type="term" value="C:cytoplasm"/>
    <property type="evidence" value="ECO:0007669"/>
    <property type="project" value="UniProtKB-SubCell"/>
</dbReference>
<sequence>MASVTQVDGEYPFLKQNPGLEQSKCHKVAFTVFSQFLGNFLGVRTHVYWLGSPTEGNDAYVSFPFTAEETQSLLDALLLSQWEDHASKGLLKYDVTTCEIKVVSGEKNFVTQLNENWNPNFLQNFENNVLQTLEPIKSSCIKICKEDILFCVAHGEKESSEIIPSTIVPKDGILIVINANPVEYGHVFLMPYKIHQLPQSLDKKMFGLITQIAVEVNNCAFRIFFNHSDSTCSDQIYFQASYFANPLPVEVLPTVPVYGDLLTTGICICEVAHYPLKALVFISKNLKALADVVAEICSTLHNHDAAFNLLISDCGAKIFLFPQVHKVLMGCHLSAWECGGYFVYHTKSDFDSVSEVEILKRMASISLDDDSFQALKQLCCNIANKLTL</sequence>
<dbReference type="RefSeq" id="XP_026664579.1">
    <property type="nucleotide sequence ID" value="XM_026808778.2"/>
</dbReference>
<comment type="subcellular location">
    <subcellularLocation>
        <location evidence="1">Cytoplasm</location>
    </subcellularLocation>
</comment>
<dbReference type="InterPro" id="IPR058866">
    <property type="entry name" value="GDPGP1_N"/>
</dbReference>
<evidence type="ECO:0000256" key="2">
    <source>
        <dbReference type="ARBA" id="ARBA00006451"/>
    </source>
</evidence>
<dbReference type="PANTHER" id="PTHR20884:SF9">
    <property type="entry name" value="OS12G0612100 PROTEIN"/>
    <property type="match status" value="1"/>
</dbReference>
<keyword evidence="5" id="KW-0808">Transferase</keyword>
<dbReference type="InterPro" id="IPR026506">
    <property type="entry name" value="GDPGP"/>
</dbReference>
<dbReference type="Pfam" id="PF26217">
    <property type="entry name" value="GDPGP1_N"/>
    <property type="match status" value="1"/>
</dbReference>
<keyword evidence="6" id="KW-0548">Nucleotidyltransferase</keyword>
<keyword evidence="8" id="KW-0378">Hydrolase</keyword>
<name>A0A8B8Z8F3_PHODC</name>
<dbReference type="InterPro" id="IPR058865">
    <property type="entry name" value="GDPGP1_C"/>
</dbReference>
<dbReference type="GO" id="GO:0016787">
    <property type="term" value="F:hydrolase activity"/>
    <property type="evidence" value="ECO:0007669"/>
    <property type="project" value="UniProtKB-KW"/>
</dbReference>
<gene>
    <name evidence="12 13 14" type="primary">LOC103717921</name>
</gene>
<dbReference type="GO" id="GO:0005085">
    <property type="term" value="F:guanyl-nucleotide exchange factor activity"/>
    <property type="evidence" value="ECO:0007669"/>
    <property type="project" value="UniProtKB-KW"/>
</dbReference>
<accession>A0A8B8Z8F3</accession>
<dbReference type="PANTHER" id="PTHR20884">
    <property type="entry name" value="GDP-D-GLUCOSE PHOSPHORYLASE 1"/>
    <property type="match status" value="1"/>
</dbReference>
<evidence type="ECO:0000313" key="14">
    <source>
        <dbReference type="RefSeq" id="XP_038970325.1"/>
    </source>
</evidence>
<dbReference type="GO" id="GO:0000166">
    <property type="term" value="F:nucleotide binding"/>
    <property type="evidence" value="ECO:0007669"/>
    <property type="project" value="UniProtKB-KW"/>
</dbReference>
<evidence type="ECO:0000259" key="9">
    <source>
        <dbReference type="Pfam" id="PF26216"/>
    </source>
</evidence>
<evidence type="ECO:0000256" key="8">
    <source>
        <dbReference type="ARBA" id="ARBA00022801"/>
    </source>
</evidence>
<dbReference type="RefSeq" id="XP_038970325.1">
    <property type="nucleotide sequence ID" value="XM_039114397.1"/>
</dbReference>
<dbReference type="GeneID" id="103717921"/>
<dbReference type="Proteomes" id="UP000228380">
    <property type="component" value="Chromosome 16"/>
</dbReference>
<comment type="similarity">
    <text evidence="2">Belongs to the GDPGP1 family.</text>
</comment>
<evidence type="ECO:0000259" key="10">
    <source>
        <dbReference type="Pfam" id="PF26217"/>
    </source>
</evidence>
<evidence type="ECO:0000313" key="12">
    <source>
        <dbReference type="RefSeq" id="XP_026664578.1"/>
    </source>
</evidence>
<keyword evidence="7" id="KW-0547">Nucleotide-binding</keyword>
<reference evidence="12 13" key="2">
    <citation type="submission" date="2025-04" db="UniProtKB">
        <authorList>
            <consortium name="RefSeq"/>
        </authorList>
    </citation>
    <scope>IDENTIFICATION</scope>
    <source>
        <tissue evidence="12 13">Young leaves</tissue>
    </source>
</reference>
<evidence type="ECO:0000256" key="3">
    <source>
        <dbReference type="ARBA" id="ARBA00022490"/>
    </source>
</evidence>
<evidence type="ECO:0000313" key="11">
    <source>
        <dbReference type="Proteomes" id="UP000228380"/>
    </source>
</evidence>
<keyword evidence="11" id="KW-1185">Reference proteome</keyword>
<dbReference type="AlphaFoldDB" id="A0A8B8Z8F3"/>
<evidence type="ECO:0000313" key="13">
    <source>
        <dbReference type="RefSeq" id="XP_026664579.1"/>
    </source>
</evidence>